<feature type="binding site" evidence="14">
    <location>
        <position position="420"/>
    </location>
    <ligand>
        <name>Zn(2+)</name>
        <dbReference type="ChEBI" id="CHEBI:29105"/>
        <note>catalytic</note>
    </ligand>
</feature>
<dbReference type="CDD" id="cd19501">
    <property type="entry name" value="RecA-like_FtsH"/>
    <property type="match status" value="1"/>
</dbReference>
<dbReference type="AlphaFoldDB" id="A0A545SZ00"/>
<protein>
    <recommendedName>
        <fullName evidence="14">ATP-dependent zinc metalloprotease FtsH</fullName>
        <ecNumber evidence="14">3.4.24.-</ecNumber>
    </recommendedName>
</protein>
<comment type="similarity">
    <text evidence="2 14">In the C-terminal section; belongs to the peptidase M41 family.</text>
</comment>
<dbReference type="FunFam" id="1.20.58.760:FF:000001">
    <property type="entry name" value="ATP-dependent zinc metalloprotease FtsH"/>
    <property type="match status" value="1"/>
</dbReference>
<dbReference type="GO" id="GO:0030163">
    <property type="term" value="P:protein catabolic process"/>
    <property type="evidence" value="ECO:0007669"/>
    <property type="project" value="UniProtKB-UniRule"/>
</dbReference>
<keyword evidence="10 14" id="KW-1133">Transmembrane helix</keyword>
<comment type="similarity">
    <text evidence="15">Belongs to the AAA ATPase family.</text>
</comment>
<keyword evidence="4 14" id="KW-0812">Transmembrane</keyword>
<dbReference type="Pfam" id="PF00004">
    <property type="entry name" value="AAA"/>
    <property type="match status" value="1"/>
</dbReference>
<dbReference type="PANTHER" id="PTHR23076">
    <property type="entry name" value="METALLOPROTEASE M41 FTSH"/>
    <property type="match status" value="1"/>
</dbReference>
<comment type="similarity">
    <text evidence="13 14">In the central section; belongs to the AAA ATPase family.</text>
</comment>
<evidence type="ECO:0000256" key="8">
    <source>
        <dbReference type="ARBA" id="ARBA00022833"/>
    </source>
</evidence>
<keyword evidence="9 14" id="KW-0067">ATP-binding</keyword>
<comment type="cofactor">
    <cofactor evidence="14">
        <name>Zn(2+)</name>
        <dbReference type="ChEBI" id="CHEBI:29105"/>
    </cofactor>
    <text evidence="14">Binds 1 zinc ion per subunit.</text>
</comment>
<dbReference type="InterPro" id="IPR027417">
    <property type="entry name" value="P-loop_NTPase"/>
</dbReference>
<dbReference type="PANTHER" id="PTHR23076:SF97">
    <property type="entry name" value="ATP-DEPENDENT ZINC METALLOPROTEASE YME1L1"/>
    <property type="match status" value="1"/>
</dbReference>
<evidence type="ECO:0000256" key="13">
    <source>
        <dbReference type="ARBA" id="ARBA00061570"/>
    </source>
</evidence>
<reference evidence="17 18" key="1">
    <citation type="submission" date="2019-06" db="EMBL/GenBank/DDBJ databases">
        <title>Whole genome sequence for Cellvibrionaceae sp. R142.</title>
        <authorList>
            <person name="Wang G."/>
        </authorList>
    </citation>
    <scope>NUCLEOTIDE SEQUENCE [LARGE SCALE GENOMIC DNA]</scope>
    <source>
        <strain evidence="17 18">R142</strain>
    </source>
</reference>
<dbReference type="Gene3D" id="3.40.50.300">
    <property type="entry name" value="P-loop containing nucleotide triphosphate hydrolases"/>
    <property type="match status" value="1"/>
</dbReference>
<evidence type="ECO:0000256" key="9">
    <source>
        <dbReference type="ARBA" id="ARBA00022840"/>
    </source>
</evidence>
<dbReference type="InterPro" id="IPR003593">
    <property type="entry name" value="AAA+_ATPase"/>
</dbReference>
<comment type="caution">
    <text evidence="14">Lacks conserved residue(s) required for the propagation of feature annotation.</text>
</comment>
<evidence type="ECO:0000256" key="5">
    <source>
        <dbReference type="ARBA" id="ARBA00022723"/>
    </source>
</evidence>
<gene>
    <name evidence="17" type="primary">hflB</name>
    <name evidence="14" type="synonym">ftsH</name>
    <name evidence="17" type="ORF">FKG94_22015</name>
</gene>
<dbReference type="EMBL" id="VHSG01000025">
    <property type="protein sequence ID" value="TQV70194.1"/>
    <property type="molecule type" value="Genomic_DNA"/>
</dbReference>
<keyword evidence="12 14" id="KW-0472">Membrane</keyword>
<evidence type="ECO:0000313" key="18">
    <source>
        <dbReference type="Proteomes" id="UP000319732"/>
    </source>
</evidence>
<evidence type="ECO:0000256" key="12">
    <source>
        <dbReference type="ARBA" id="ARBA00023136"/>
    </source>
</evidence>
<comment type="caution">
    <text evidence="17">The sequence shown here is derived from an EMBL/GenBank/DDBJ whole genome shotgun (WGS) entry which is preliminary data.</text>
</comment>
<dbReference type="Gene3D" id="1.20.58.760">
    <property type="entry name" value="Peptidase M41"/>
    <property type="match status" value="1"/>
</dbReference>
<dbReference type="InterPro" id="IPR000642">
    <property type="entry name" value="Peptidase_M41"/>
</dbReference>
<comment type="subcellular location">
    <subcellularLocation>
        <location evidence="14">Cell membrane</location>
        <topology evidence="14">Multi-pass membrane protein</topology>
        <orientation evidence="14">Cytoplasmic side</orientation>
    </subcellularLocation>
    <subcellularLocation>
        <location evidence="1">Membrane</location>
    </subcellularLocation>
</comment>
<dbReference type="InterPro" id="IPR003959">
    <property type="entry name" value="ATPase_AAA_core"/>
</dbReference>
<evidence type="ECO:0000256" key="4">
    <source>
        <dbReference type="ARBA" id="ARBA00022692"/>
    </source>
</evidence>
<dbReference type="Pfam" id="PF17862">
    <property type="entry name" value="AAA_lid_3"/>
    <property type="match status" value="1"/>
</dbReference>
<evidence type="ECO:0000256" key="11">
    <source>
        <dbReference type="ARBA" id="ARBA00023049"/>
    </source>
</evidence>
<feature type="binding site" evidence="14">
    <location>
        <begin position="199"/>
        <end position="206"/>
    </location>
    <ligand>
        <name>ATP</name>
        <dbReference type="ChEBI" id="CHEBI:30616"/>
    </ligand>
</feature>
<evidence type="ECO:0000256" key="15">
    <source>
        <dbReference type="RuleBase" id="RU003651"/>
    </source>
</evidence>
<dbReference type="GO" id="GO:0005886">
    <property type="term" value="C:plasma membrane"/>
    <property type="evidence" value="ECO:0007669"/>
    <property type="project" value="UniProtKB-SubCell"/>
</dbReference>
<proteinExistence type="inferred from homology"/>
<dbReference type="NCBIfam" id="TIGR01241">
    <property type="entry name" value="FtsH_fam"/>
    <property type="match status" value="1"/>
</dbReference>
<feature type="active site" evidence="14">
    <location>
        <position position="421"/>
    </location>
</feature>
<keyword evidence="5 14" id="KW-0479">Metal-binding</keyword>
<dbReference type="InterPro" id="IPR003960">
    <property type="entry name" value="ATPase_AAA_CS"/>
</dbReference>
<dbReference type="SMART" id="SM00382">
    <property type="entry name" value="AAA"/>
    <property type="match status" value="1"/>
</dbReference>
<dbReference type="Proteomes" id="UP000319732">
    <property type="component" value="Unassembled WGS sequence"/>
</dbReference>
<keyword evidence="11 14" id="KW-0482">Metalloprotease</keyword>
<dbReference type="GO" id="GO:0006508">
    <property type="term" value="P:proteolysis"/>
    <property type="evidence" value="ECO:0007669"/>
    <property type="project" value="UniProtKB-KW"/>
</dbReference>
<dbReference type="GO" id="GO:0004222">
    <property type="term" value="F:metalloendopeptidase activity"/>
    <property type="evidence" value="ECO:0007669"/>
    <property type="project" value="InterPro"/>
</dbReference>
<dbReference type="GO" id="GO:0004176">
    <property type="term" value="F:ATP-dependent peptidase activity"/>
    <property type="evidence" value="ECO:0007669"/>
    <property type="project" value="InterPro"/>
</dbReference>
<dbReference type="Pfam" id="PF01434">
    <property type="entry name" value="Peptidase_M41"/>
    <property type="match status" value="1"/>
</dbReference>
<evidence type="ECO:0000256" key="6">
    <source>
        <dbReference type="ARBA" id="ARBA00022741"/>
    </source>
</evidence>
<sequence length="618" mass="67634">MALWGAYVLRLGPVDPVRSISFTEFRGLLAQDAVQEITLRGNRVEGRLVQARVLGDNGPAVTRFSTALPAFIGAEFLVQIDREDLEVFVEPDTGNSGATVILGALLPWIVLFAIYYFVWRRLAQNGTGGIGSSGGGRDISRFLNPNADVEIKTPDTTFADVAGQDNAKREVAELLDYIRDPERYRRLGAQVPHGVLLMGAPGTGKTLLARALAGEAGVPFCALSASEFIEMFVGVGASRVRQLFKQAKEKAPSIVFIDELDAVGRVRGAGLGGGHDEREQTLNQILAEMDGFSGHEQVIVLAATNRPDVLDPALLRPGRFDRHVTLDLPDRQARAAILGIHIKGKPVAADVDLAHLAAQTPGFSGADLKNLVNEAAMLVAREQRDQITRRDFERMRDKVILGTERHLIILADEHRRLATHEAGHTLVAYFLPDADPIFKVSIIPRGRSLGATQQLPAEDRHNYAEEYLRDRIAILLAGRAAEKLLLGSVSSGADDDIHQATVLARSMVARWGMSETVGPMDLRESSEHPFLGKEMAQVRVHSEASSQMVDEAVRELLSRAETRARETLTANVEKLKRLVKKLEQCETLQRDDIIACLGKRPGVNTKVSPLRPKDNEAD</sequence>
<evidence type="ECO:0000259" key="16">
    <source>
        <dbReference type="SMART" id="SM00382"/>
    </source>
</evidence>
<keyword evidence="18" id="KW-1185">Reference proteome</keyword>
<dbReference type="HAMAP" id="MF_01458">
    <property type="entry name" value="FtsH"/>
    <property type="match status" value="1"/>
</dbReference>
<dbReference type="SUPFAM" id="SSF140990">
    <property type="entry name" value="FtsH protease domain-like"/>
    <property type="match status" value="1"/>
</dbReference>
<dbReference type="GO" id="GO:0005524">
    <property type="term" value="F:ATP binding"/>
    <property type="evidence" value="ECO:0007669"/>
    <property type="project" value="UniProtKB-UniRule"/>
</dbReference>
<dbReference type="GO" id="GO:0016887">
    <property type="term" value="F:ATP hydrolysis activity"/>
    <property type="evidence" value="ECO:0007669"/>
    <property type="project" value="UniProtKB-UniRule"/>
</dbReference>
<evidence type="ECO:0000256" key="1">
    <source>
        <dbReference type="ARBA" id="ARBA00004370"/>
    </source>
</evidence>
<dbReference type="InterPro" id="IPR041569">
    <property type="entry name" value="AAA_lid_3"/>
</dbReference>
<evidence type="ECO:0000256" key="10">
    <source>
        <dbReference type="ARBA" id="ARBA00022989"/>
    </source>
</evidence>
<name>A0A545SZ00_9GAMM</name>
<feature type="transmembrane region" description="Helical" evidence="14">
    <location>
        <begin position="98"/>
        <end position="118"/>
    </location>
</feature>
<organism evidence="17 18">
    <name type="scientific">Exilibacterium tricleocarpae</name>
    <dbReference type="NCBI Taxonomy" id="2591008"/>
    <lineage>
        <taxon>Bacteria</taxon>
        <taxon>Pseudomonadati</taxon>
        <taxon>Pseudomonadota</taxon>
        <taxon>Gammaproteobacteria</taxon>
        <taxon>Cellvibrionales</taxon>
        <taxon>Cellvibrionaceae</taxon>
        <taxon>Exilibacterium</taxon>
    </lineage>
</organism>
<dbReference type="InterPro" id="IPR005936">
    <property type="entry name" value="FtsH"/>
</dbReference>
<keyword evidence="7 14" id="KW-0378">Hydrolase</keyword>
<dbReference type="OrthoDB" id="9809379at2"/>
<dbReference type="Gene3D" id="1.10.8.60">
    <property type="match status" value="1"/>
</dbReference>
<comment type="subunit">
    <text evidence="14">Homohexamer.</text>
</comment>
<keyword evidence="8 14" id="KW-0862">Zinc</keyword>
<feature type="binding site" evidence="14">
    <location>
        <position position="424"/>
    </location>
    <ligand>
        <name>Zn(2+)</name>
        <dbReference type="ChEBI" id="CHEBI:29105"/>
        <note>catalytic</note>
    </ligand>
</feature>
<keyword evidence="3 14" id="KW-0645">Protease</keyword>
<comment type="function">
    <text evidence="14">Acts as a processive, ATP-dependent zinc metallopeptidase for both cytoplasmic and membrane proteins. Plays a role in the quality control of integral membrane proteins.</text>
</comment>
<dbReference type="FunFam" id="3.40.50.300:FF:000001">
    <property type="entry name" value="ATP-dependent zinc metalloprotease FtsH"/>
    <property type="match status" value="1"/>
</dbReference>
<dbReference type="EC" id="3.4.24.-" evidence="14"/>
<dbReference type="PROSITE" id="PS00674">
    <property type="entry name" value="AAA"/>
    <property type="match status" value="1"/>
</dbReference>
<feature type="binding site" evidence="14">
    <location>
        <position position="496"/>
    </location>
    <ligand>
        <name>Zn(2+)</name>
        <dbReference type="ChEBI" id="CHEBI:29105"/>
        <note>catalytic</note>
    </ligand>
</feature>
<dbReference type="InterPro" id="IPR037219">
    <property type="entry name" value="Peptidase_M41-like"/>
</dbReference>
<keyword evidence="14" id="KW-1003">Cell membrane</keyword>
<evidence type="ECO:0000256" key="3">
    <source>
        <dbReference type="ARBA" id="ARBA00022670"/>
    </source>
</evidence>
<keyword evidence="6 14" id="KW-0547">Nucleotide-binding</keyword>
<evidence type="ECO:0000313" key="17">
    <source>
        <dbReference type="EMBL" id="TQV70194.1"/>
    </source>
</evidence>
<dbReference type="FunFam" id="1.10.8.60:FF:000001">
    <property type="entry name" value="ATP-dependent zinc metalloprotease FtsH"/>
    <property type="match status" value="1"/>
</dbReference>
<evidence type="ECO:0000256" key="2">
    <source>
        <dbReference type="ARBA" id="ARBA00010044"/>
    </source>
</evidence>
<dbReference type="GO" id="GO:0008270">
    <property type="term" value="F:zinc ion binding"/>
    <property type="evidence" value="ECO:0007669"/>
    <property type="project" value="UniProtKB-UniRule"/>
</dbReference>
<feature type="domain" description="AAA+ ATPase" evidence="16">
    <location>
        <begin position="191"/>
        <end position="330"/>
    </location>
</feature>
<evidence type="ECO:0000256" key="7">
    <source>
        <dbReference type="ARBA" id="ARBA00022801"/>
    </source>
</evidence>
<accession>A0A545SZ00</accession>
<dbReference type="SUPFAM" id="SSF52540">
    <property type="entry name" value="P-loop containing nucleoside triphosphate hydrolases"/>
    <property type="match status" value="1"/>
</dbReference>
<evidence type="ECO:0000256" key="14">
    <source>
        <dbReference type="HAMAP-Rule" id="MF_01458"/>
    </source>
</evidence>